<dbReference type="GO" id="GO:0016301">
    <property type="term" value="F:kinase activity"/>
    <property type="evidence" value="ECO:0007669"/>
    <property type="project" value="UniProtKB-KW"/>
</dbReference>
<evidence type="ECO:0000259" key="1">
    <source>
        <dbReference type="Pfam" id="PF09989"/>
    </source>
</evidence>
<feature type="domain" description="DUF2229" evidence="1">
    <location>
        <begin position="4"/>
        <end position="229"/>
    </location>
</feature>
<sequence>MPLRVGIPRGLSYYYLFPFMQGFLEALGVRIVVSPPSDGRTLADMVCCPTDEPCVSVKLYFAHAKRLLEKGVDYLFVPVLSSVDKDNYCCPKLIGIADMLKNGLGLKRNQILTPEWNEREKPGFWEESLKEVAACLGASIEKAEEAIRAGKERQAFFERLTRQGLTVVEAYAQITGQGGGPRRRFDPAAEYDPSQVIGVLGHPYVLYDIVGHNLVDRLREYGRVWTAEMVPQEEISKEVGTLFEGNRMWAFEARLLGAGFYLLRRGLVNKLILMEAFSCGPASVLEAFLEAEAEARGIPFLRLTVDEHTGEAGFVTRLEAFLDTSAGEPWMSPLGSQASPGARSDSLVLNGELAKVSESQRLPVSHIPALRREELKVGAPGMGLLDIALESALAECGVEMIPTPPISKTIVELGKELAPEFICYPLVTTLGQMRAVLEKGANTIIMVGGKGRCRLGWYAQLQELLLKSKGYDFRLVIIDSPVPLKTRWKTFRQALREATGNAPLWKIAKGLYLGYHKMAALDRGEAWVRRKRAYEKIRGAADRVWRRFVRQIKEAGYVGQVKRAEKELWEELQAIPEEEIIPLRVKIIGEIYTVLESFVNQEIERFLASRADLRVEVVRNLTATQWFDLHVLNKQEARQHHQRVISAARPYLSVPVGGHGQESVGELVLAKEEGFDGVIHLLPFTCMPETVAQNIMVPLSEKLDLPLLSLIINEQTGTAGWETRLEAFLEVLAERREEGLSYGGGRFGVLLGY</sequence>
<dbReference type="PANTHER" id="PTHR32329:SF2">
    <property type="entry name" value="BIFUNCTIONAL PROTEIN [INCLUDES 2-HYDROXYACYL-COA DEHYDRATASE (N-TER) AND ITS ACTIVATOR DOMAIN (C_TERM)"/>
    <property type="match status" value="1"/>
</dbReference>
<dbReference type="Gene3D" id="3.40.50.11900">
    <property type="match status" value="2"/>
</dbReference>
<organism evidence="2 3">
    <name type="scientific">Thermanaeromonas toyohensis ToBE</name>
    <dbReference type="NCBI Taxonomy" id="698762"/>
    <lineage>
        <taxon>Bacteria</taxon>
        <taxon>Bacillati</taxon>
        <taxon>Bacillota</taxon>
        <taxon>Clostridia</taxon>
        <taxon>Neomoorellales</taxon>
        <taxon>Neomoorellaceae</taxon>
        <taxon>Thermanaeromonas</taxon>
    </lineage>
</organism>
<evidence type="ECO:0000313" key="3">
    <source>
        <dbReference type="Proteomes" id="UP000192569"/>
    </source>
</evidence>
<accession>A0A1W1VBP3</accession>
<reference evidence="2 3" key="1">
    <citation type="submission" date="2017-04" db="EMBL/GenBank/DDBJ databases">
        <authorList>
            <person name="Afonso C.L."/>
            <person name="Miller P.J."/>
            <person name="Scott M.A."/>
            <person name="Spackman E."/>
            <person name="Goraichik I."/>
            <person name="Dimitrov K.M."/>
            <person name="Suarez D.L."/>
            <person name="Swayne D.E."/>
        </authorList>
    </citation>
    <scope>NUCLEOTIDE SEQUENCE [LARGE SCALE GENOMIC DNA]</scope>
    <source>
        <strain evidence="2 3">ToBE</strain>
    </source>
</reference>
<dbReference type="EMBL" id="LT838272">
    <property type="protein sequence ID" value="SMB90610.1"/>
    <property type="molecule type" value="Genomic_DNA"/>
</dbReference>
<dbReference type="OrthoDB" id="9780120at2"/>
<keyword evidence="2" id="KW-0808">Transferase</keyword>
<dbReference type="Pfam" id="PF09989">
    <property type="entry name" value="DUF2229"/>
    <property type="match status" value="1"/>
</dbReference>
<dbReference type="RefSeq" id="WP_084663378.1">
    <property type="nucleotide sequence ID" value="NZ_LT838272.1"/>
</dbReference>
<gene>
    <name evidence="2" type="ORF">SAMN00808754_0313</name>
</gene>
<evidence type="ECO:0000313" key="2">
    <source>
        <dbReference type="EMBL" id="SMB90610.1"/>
    </source>
</evidence>
<dbReference type="AlphaFoldDB" id="A0A1W1VBP3"/>
<dbReference type="STRING" id="698762.SAMN00808754_0313"/>
<dbReference type="PANTHER" id="PTHR32329">
    <property type="entry name" value="BIFUNCTIONAL PROTEIN [INCLUDES 2-HYDROXYACYL-COA DEHYDRATASE (N-TER) AND ITS ACTIVATOR DOMAIN (C_TERM)-RELATED"/>
    <property type="match status" value="1"/>
</dbReference>
<keyword evidence="2" id="KW-0418">Kinase</keyword>
<name>A0A1W1VBP3_9FIRM</name>
<dbReference type="Proteomes" id="UP000192569">
    <property type="component" value="Chromosome I"/>
</dbReference>
<keyword evidence="3" id="KW-1185">Reference proteome</keyword>
<dbReference type="InterPro" id="IPR051805">
    <property type="entry name" value="Dehydratase_Activator_Redct"/>
</dbReference>
<protein>
    <submittedName>
        <fullName evidence="2">Predicted nucleotide-binding protein, sugar kinase/HSP70/actin superfamily</fullName>
    </submittedName>
</protein>
<dbReference type="InterPro" id="IPR018709">
    <property type="entry name" value="CoA_activase_DUF2229"/>
</dbReference>
<proteinExistence type="predicted"/>